<dbReference type="Proteomes" id="UP000001302">
    <property type="component" value="Chromosome"/>
</dbReference>
<gene>
    <name evidence="3" type="ordered locus">PB2503_10599</name>
</gene>
<dbReference type="RefSeq" id="WP_013301145.1">
    <property type="nucleotide sequence ID" value="NC_014414.1"/>
</dbReference>
<dbReference type="PROSITE" id="PS51257">
    <property type="entry name" value="PROKAR_LIPOPROTEIN"/>
    <property type="match status" value="1"/>
</dbReference>
<keyword evidence="2" id="KW-0732">Signal</keyword>
<dbReference type="HOGENOM" id="CLU_511752_0_0_5"/>
<evidence type="ECO:0000313" key="4">
    <source>
        <dbReference type="Proteomes" id="UP000001302"/>
    </source>
</evidence>
<reference evidence="3 4" key="2">
    <citation type="journal article" date="2011" name="J. Bacteriol.">
        <title>Complete genome sequence of strain HTCC2503T of Parvularcula bermudensis, the type species of the order "Parvularculales" in the class Alphaproteobacteria.</title>
        <authorList>
            <person name="Oh H.M."/>
            <person name="Kang I."/>
            <person name="Vergin K.L."/>
            <person name="Kang D."/>
            <person name="Rhee K.H."/>
            <person name="Giovannoni S.J."/>
            <person name="Cho J.C."/>
        </authorList>
    </citation>
    <scope>NUCLEOTIDE SEQUENCE [LARGE SCALE GENOMIC DNA]</scope>
    <source>
        <strain evidence="4">ATCC BAA-594 / HTCC2503 / KCTC 12087</strain>
    </source>
</reference>
<proteinExistence type="predicted"/>
<dbReference type="Pfam" id="PF05990">
    <property type="entry name" value="DUF900"/>
    <property type="match status" value="1"/>
</dbReference>
<dbReference type="Gene3D" id="3.40.50.1820">
    <property type="entry name" value="alpha/beta hydrolase"/>
    <property type="match status" value="1"/>
</dbReference>
<organism evidence="3 4">
    <name type="scientific">Parvularcula bermudensis (strain ATCC BAA-594 / HTCC2503 / KCTC 12087)</name>
    <dbReference type="NCBI Taxonomy" id="314260"/>
    <lineage>
        <taxon>Bacteria</taxon>
        <taxon>Pseudomonadati</taxon>
        <taxon>Pseudomonadota</taxon>
        <taxon>Alphaproteobacteria</taxon>
        <taxon>Parvularculales</taxon>
        <taxon>Parvularculaceae</taxon>
        <taxon>Parvularcula</taxon>
    </lineage>
</organism>
<feature type="signal peptide" evidence="2">
    <location>
        <begin position="1"/>
        <end position="18"/>
    </location>
</feature>
<keyword evidence="4" id="KW-1185">Reference proteome</keyword>
<dbReference type="PANTHER" id="PTHR36513:SF1">
    <property type="entry name" value="TRANSMEMBRANE PROTEIN"/>
    <property type="match status" value="1"/>
</dbReference>
<protein>
    <recommendedName>
        <fullName evidence="5">Lipoprotein</fullName>
    </recommendedName>
</protein>
<dbReference type="SUPFAM" id="SSF53474">
    <property type="entry name" value="alpha/beta-Hydrolases"/>
    <property type="match status" value="1"/>
</dbReference>
<evidence type="ECO:0000256" key="2">
    <source>
        <dbReference type="SAM" id="SignalP"/>
    </source>
</evidence>
<dbReference type="STRING" id="314260.PB2503_10599"/>
<sequence length="532" mass="57889">MRSSLTVSGLIVFSGVLAACATVEEAAAPAPAPVIVAPTGTMPLPPPPPPSVPTAPLPDSVPSDDALGELAPYGYQMERRSSEYEYVLESPSELTEDDAEAGTGAATGAADFPDLFAGDDTEGTGTEALSMPEAEMPAEPDMDMMDMDMMDMADEPFAETAAAVEGCLSTGTCVAVDVLFGTNRDVAWNKPTESFNRFGTTPQTPFKPTDAGHLWLGELTVTVPQQRAAGAITRPREVMGRRIGFRLDPEKHFVFVDYQPLTEDGFASALADDDTAFVFIHGFNVAFKSAAMRAAQLKVDGKFNGRAIIYSWPTQHTTGPFPQEPYRQSRQAAAAARPHFRQFLDLIRAETDARKIHIVAHSMGNYMMMEVLAAIRAEIEEEMGSEAPPTFGEIVFAAPDVDRDRFIDLVEQIDGLGTGLTLYASSRDVSMEIARQLCRLENGDRCPPRAGDIPDQGPIVMTEPALDTIDVSNLPNRGFLPLDEHDYYGGDIVVLRDMSDLMQTGRRAPRSSLWDELDAALGRYWSFPESYR</sequence>
<evidence type="ECO:0000313" key="3">
    <source>
        <dbReference type="EMBL" id="ADM10171.1"/>
    </source>
</evidence>
<dbReference type="InterPro" id="IPR010297">
    <property type="entry name" value="DUF900_hydrolase"/>
</dbReference>
<reference evidence="4" key="1">
    <citation type="submission" date="2010-08" db="EMBL/GenBank/DDBJ databases">
        <title>Genome sequence of Parvularcula bermudensis HTCC2503.</title>
        <authorList>
            <person name="Kang D.-M."/>
            <person name="Oh H.-M."/>
            <person name="Cho J.-C."/>
        </authorList>
    </citation>
    <scope>NUCLEOTIDE SEQUENCE [LARGE SCALE GENOMIC DNA]</scope>
    <source>
        <strain evidence="4">ATCC BAA-594 / HTCC2503 / KCTC 12087</strain>
    </source>
</reference>
<dbReference type="eggNOG" id="COG4782">
    <property type="taxonomic scope" value="Bacteria"/>
</dbReference>
<evidence type="ECO:0000256" key="1">
    <source>
        <dbReference type="SAM" id="MobiDB-lite"/>
    </source>
</evidence>
<dbReference type="PANTHER" id="PTHR36513">
    <property type="entry name" value="ABC TRANSMEMBRANE TYPE-1 DOMAIN-CONTAINING PROTEIN"/>
    <property type="match status" value="1"/>
</dbReference>
<accession>E0TGN9</accession>
<dbReference type="InterPro" id="IPR029058">
    <property type="entry name" value="AB_hydrolase_fold"/>
</dbReference>
<dbReference type="KEGG" id="pbr:PB2503_10599"/>
<feature type="compositionally biased region" description="Low complexity" evidence="1">
    <location>
        <begin position="101"/>
        <end position="111"/>
    </location>
</feature>
<feature type="chain" id="PRO_5003140680" description="Lipoprotein" evidence="2">
    <location>
        <begin position="19"/>
        <end position="532"/>
    </location>
</feature>
<name>E0TGN9_PARBH</name>
<dbReference type="ESTHER" id="parbh-e0tgn9">
    <property type="family name" value="Duf_900"/>
</dbReference>
<dbReference type="EMBL" id="CP002156">
    <property type="protein sequence ID" value="ADM10171.1"/>
    <property type="molecule type" value="Genomic_DNA"/>
</dbReference>
<evidence type="ECO:0008006" key="5">
    <source>
        <dbReference type="Google" id="ProtNLM"/>
    </source>
</evidence>
<dbReference type="OrthoDB" id="9797755at2"/>
<dbReference type="AlphaFoldDB" id="E0TGN9"/>
<feature type="region of interest" description="Disordered" evidence="1">
    <location>
        <begin position="87"/>
        <end position="128"/>
    </location>
</feature>